<evidence type="ECO:0000256" key="1">
    <source>
        <dbReference type="SAM" id="MobiDB-lite"/>
    </source>
</evidence>
<keyword evidence="3" id="KW-0131">Cell cycle</keyword>
<gene>
    <name evidence="3" type="ORF">FB475_1625</name>
</gene>
<dbReference type="GO" id="GO:0051301">
    <property type="term" value="P:cell division"/>
    <property type="evidence" value="ECO:0007669"/>
    <property type="project" value="UniProtKB-KW"/>
</dbReference>
<protein>
    <submittedName>
        <fullName evidence="3">Cell division protein FtsB</fullName>
    </submittedName>
</protein>
<keyword evidence="2" id="KW-0812">Transmembrane</keyword>
<feature type="region of interest" description="Disordered" evidence="1">
    <location>
        <begin position="138"/>
        <end position="201"/>
    </location>
</feature>
<evidence type="ECO:0000313" key="3">
    <source>
        <dbReference type="EMBL" id="TQJ17505.1"/>
    </source>
</evidence>
<keyword evidence="3" id="KW-0132">Cell division</keyword>
<dbReference type="OrthoDB" id="5187715at2"/>
<feature type="transmembrane region" description="Helical" evidence="2">
    <location>
        <begin position="55"/>
        <end position="77"/>
    </location>
</feature>
<keyword evidence="2" id="KW-1133">Transmembrane helix</keyword>
<accession>A0A542EQA2</accession>
<dbReference type="EMBL" id="VFMM01000001">
    <property type="protein sequence ID" value="TQJ17505.1"/>
    <property type="molecule type" value="Genomic_DNA"/>
</dbReference>
<dbReference type="AlphaFoldDB" id="A0A542EQA2"/>
<feature type="region of interest" description="Disordered" evidence="1">
    <location>
        <begin position="1"/>
        <end position="48"/>
    </location>
</feature>
<dbReference type="Pfam" id="PF04977">
    <property type="entry name" value="DivIC"/>
    <property type="match status" value="1"/>
</dbReference>
<proteinExistence type="predicted"/>
<dbReference type="Proteomes" id="UP000316298">
    <property type="component" value="Unassembled WGS sequence"/>
</dbReference>
<sequence length="201" mass="21742">MPSRRDSGARPGSRPSSRTQSRPPARRGEAPKRRTAGTPAEPVRTRGSRNLTGRAAVVLLVLGALIVSYAQSLRVWFDQHQQISALNQEIRDRQKRVGELNDEITRWGDDAYVKAQARQRLGWVMPGEVGYRVIGADGKPLGAPPEPTAPSDGTADTQKPTWYTKLWGSVQGAGTPPAPAAKPTPTPTPAELITPSPKVTR</sequence>
<organism evidence="3 4">
    <name type="scientific">Kribbella jejuensis</name>
    <dbReference type="NCBI Taxonomy" id="236068"/>
    <lineage>
        <taxon>Bacteria</taxon>
        <taxon>Bacillati</taxon>
        <taxon>Actinomycetota</taxon>
        <taxon>Actinomycetes</taxon>
        <taxon>Propionibacteriales</taxon>
        <taxon>Kribbellaceae</taxon>
        <taxon>Kribbella</taxon>
    </lineage>
</organism>
<reference evidence="3 4" key="1">
    <citation type="submission" date="2019-06" db="EMBL/GenBank/DDBJ databases">
        <title>Sequencing the genomes of 1000 actinobacteria strains.</title>
        <authorList>
            <person name="Klenk H.-P."/>
        </authorList>
    </citation>
    <scope>NUCLEOTIDE SEQUENCE [LARGE SCALE GENOMIC DNA]</scope>
    <source>
        <strain evidence="3 4">DSM 17305</strain>
    </source>
</reference>
<evidence type="ECO:0000256" key="2">
    <source>
        <dbReference type="SAM" id="Phobius"/>
    </source>
</evidence>
<feature type="compositionally biased region" description="Low complexity" evidence="1">
    <location>
        <begin position="9"/>
        <end position="23"/>
    </location>
</feature>
<keyword evidence="2" id="KW-0472">Membrane</keyword>
<name>A0A542EQA2_9ACTN</name>
<dbReference type="InterPro" id="IPR007060">
    <property type="entry name" value="FtsL/DivIC"/>
</dbReference>
<feature type="compositionally biased region" description="Pro residues" evidence="1">
    <location>
        <begin position="176"/>
        <end position="188"/>
    </location>
</feature>
<keyword evidence="4" id="KW-1185">Reference proteome</keyword>
<dbReference type="RefSeq" id="WP_141853983.1">
    <property type="nucleotide sequence ID" value="NZ_BAAAKA010000012.1"/>
</dbReference>
<evidence type="ECO:0000313" key="4">
    <source>
        <dbReference type="Proteomes" id="UP000316298"/>
    </source>
</evidence>
<comment type="caution">
    <text evidence="3">The sequence shown here is derived from an EMBL/GenBank/DDBJ whole genome shotgun (WGS) entry which is preliminary data.</text>
</comment>